<keyword evidence="3" id="KW-1185">Reference proteome</keyword>
<feature type="transmembrane region" description="Helical" evidence="1">
    <location>
        <begin position="35"/>
        <end position="56"/>
    </location>
</feature>
<keyword evidence="1" id="KW-0472">Membrane</keyword>
<evidence type="ECO:0000256" key="1">
    <source>
        <dbReference type="SAM" id="Phobius"/>
    </source>
</evidence>
<evidence type="ECO:0000313" key="2">
    <source>
        <dbReference type="EMBL" id="SFC40403.1"/>
    </source>
</evidence>
<feature type="transmembrane region" description="Helical" evidence="1">
    <location>
        <begin position="63"/>
        <end position="84"/>
    </location>
</feature>
<dbReference type="EMBL" id="FOMG01000003">
    <property type="protein sequence ID" value="SFC40403.1"/>
    <property type="molecule type" value="Genomic_DNA"/>
</dbReference>
<organism evidence="2 3">
    <name type="scientific">Clostridium uliginosum</name>
    <dbReference type="NCBI Taxonomy" id="119641"/>
    <lineage>
        <taxon>Bacteria</taxon>
        <taxon>Bacillati</taxon>
        <taxon>Bacillota</taxon>
        <taxon>Clostridia</taxon>
        <taxon>Eubacteriales</taxon>
        <taxon>Clostridiaceae</taxon>
        <taxon>Clostridium</taxon>
    </lineage>
</organism>
<gene>
    <name evidence="2" type="ORF">SAMN05421842_10395</name>
</gene>
<keyword evidence="1" id="KW-1133">Transmembrane helix</keyword>
<dbReference type="RefSeq" id="WP_242943273.1">
    <property type="nucleotide sequence ID" value="NZ_FOMG01000003.1"/>
</dbReference>
<dbReference type="Proteomes" id="UP000199263">
    <property type="component" value="Unassembled WGS sequence"/>
</dbReference>
<sequence length="90" mass="9578">MLILITYIIITAILAIVFVDPVTMTSSIPNVSPSIAALIVVGISLISFILGIIARFQKESKKVLPTIAIVISGLFLIPAIMGLIESTFHA</sequence>
<reference evidence="2 3" key="1">
    <citation type="submission" date="2016-10" db="EMBL/GenBank/DDBJ databases">
        <authorList>
            <person name="de Groot N.N."/>
        </authorList>
    </citation>
    <scope>NUCLEOTIDE SEQUENCE [LARGE SCALE GENOMIC DNA]</scope>
    <source>
        <strain evidence="2 3">DSM 12992</strain>
    </source>
</reference>
<protein>
    <submittedName>
        <fullName evidence="2">Uncharacterized protein</fullName>
    </submittedName>
</protein>
<accession>A0A1I1J388</accession>
<dbReference type="AlphaFoldDB" id="A0A1I1J388"/>
<evidence type="ECO:0000313" key="3">
    <source>
        <dbReference type="Proteomes" id="UP000199263"/>
    </source>
</evidence>
<proteinExistence type="predicted"/>
<keyword evidence="1" id="KW-0812">Transmembrane</keyword>
<name>A0A1I1J388_9CLOT</name>